<evidence type="ECO:0000313" key="2">
    <source>
        <dbReference type="EMBL" id="MCD7470153.1"/>
    </source>
</evidence>
<sequence>MERACVPHKPMHHTKRSNAPGKILEAQRSEATRLAKETRLAEIGRRVEATNFVAALAERTQQKPLVIMN</sequence>
<comment type="caution">
    <text evidence="2">The sequence shown here is derived from an EMBL/GenBank/DDBJ whole genome shotgun (WGS) entry which is preliminary data.</text>
</comment>
<keyword evidence="3" id="KW-1185">Reference proteome</keyword>
<reference evidence="2 3" key="1">
    <citation type="journal article" date="2021" name="BMC Genomics">
        <title>Datura genome reveals duplications of psychoactive alkaloid biosynthetic genes and high mutation rate following tissue culture.</title>
        <authorList>
            <person name="Rajewski A."/>
            <person name="Carter-House D."/>
            <person name="Stajich J."/>
            <person name="Litt A."/>
        </authorList>
    </citation>
    <scope>NUCLEOTIDE SEQUENCE [LARGE SCALE GENOMIC DNA]</scope>
    <source>
        <strain evidence="2">AR-01</strain>
    </source>
</reference>
<dbReference type="Proteomes" id="UP000823775">
    <property type="component" value="Unassembled WGS sequence"/>
</dbReference>
<evidence type="ECO:0000256" key="1">
    <source>
        <dbReference type="SAM" id="MobiDB-lite"/>
    </source>
</evidence>
<evidence type="ECO:0000313" key="3">
    <source>
        <dbReference type="Proteomes" id="UP000823775"/>
    </source>
</evidence>
<feature type="non-terminal residue" evidence="2">
    <location>
        <position position="69"/>
    </location>
</feature>
<gene>
    <name evidence="2" type="ORF">HAX54_009814</name>
</gene>
<dbReference type="EMBL" id="JACEIK010001532">
    <property type="protein sequence ID" value="MCD7470153.1"/>
    <property type="molecule type" value="Genomic_DNA"/>
</dbReference>
<organism evidence="2 3">
    <name type="scientific">Datura stramonium</name>
    <name type="common">Jimsonweed</name>
    <name type="synonym">Common thornapple</name>
    <dbReference type="NCBI Taxonomy" id="4076"/>
    <lineage>
        <taxon>Eukaryota</taxon>
        <taxon>Viridiplantae</taxon>
        <taxon>Streptophyta</taxon>
        <taxon>Embryophyta</taxon>
        <taxon>Tracheophyta</taxon>
        <taxon>Spermatophyta</taxon>
        <taxon>Magnoliopsida</taxon>
        <taxon>eudicotyledons</taxon>
        <taxon>Gunneridae</taxon>
        <taxon>Pentapetalae</taxon>
        <taxon>asterids</taxon>
        <taxon>lamiids</taxon>
        <taxon>Solanales</taxon>
        <taxon>Solanaceae</taxon>
        <taxon>Solanoideae</taxon>
        <taxon>Datureae</taxon>
        <taxon>Datura</taxon>
    </lineage>
</organism>
<protein>
    <submittedName>
        <fullName evidence="2">Uncharacterized protein</fullName>
    </submittedName>
</protein>
<name>A0ABS8TG54_DATST</name>
<feature type="region of interest" description="Disordered" evidence="1">
    <location>
        <begin position="1"/>
        <end position="20"/>
    </location>
</feature>
<accession>A0ABS8TG54</accession>
<proteinExistence type="predicted"/>